<dbReference type="Proteomes" id="UP000078428">
    <property type="component" value="Unassembled WGS sequence"/>
</dbReference>
<dbReference type="GO" id="GO:0005737">
    <property type="term" value="C:cytoplasm"/>
    <property type="evidence" value="ECO:0007669"/>
    <property type="project" value="UniProtKB-SubCell"/>
</dbReference>
<accession>A0A178M7G7</accession>
<evidence type="ECO:0000313" key="5">
    <source>
        <dbReference type="Proteomes" id="UP000078428"/>
    </source>
</evidence>
<comment type="subcellular location">
    <subcellularLocation>
        <location evidence="3">Cytoplasm</location>
    </subcellularLocation>
</comment>
<reference evidence="4 5" key="1">
    <citation type="submission" date="2016-04" db="EMBL/GenBank/DDBJ databases">
        <title>Draft genome sequence of freshwater magnetotactic bacteria Magnetospirillum marisnigri SP-1 and Magnetospirillum moscoviense BB-1.</title>
        <authorList>
            <person name="Koziaeva V."/>
            <person name="Dziuba M.V."/>
            <person name="Ivanov T.M."/>
            <person name="Kuznetsov B."/>
            <person name="Grouzdev D.S."/>
        </authorList>
    </citation>
    <scope>NUCLEOTIDE SEQUENCE [LARGE SCALE GENOMIC DNA]</scope>
    <source>
        <strain evidence="4 5">SP-1</strain>
    </source>
</reference>
<name>A0A178M7G7_9PROT</name>
<dbReference type="HAMAP" id="MF_00187">
    <property type="entry name" value="FdhD"/>
    <property type="match status" value="1"/>
</dbReference>
<keyword evidence="2 3" id="KW-0501">Molybdenum cofactor biosynthesis</keyword>
<comment type="caution">
    <text evidence="4">The sequence shown here is derived from an EMBL/GenBank/DDBJ whole genome shotgun (WGS) entry which is preliminary data.</text>
</comment>
<organism evidence="4 5">
    <name type="scientific">Paramagnetospirillum marisnigri</name>
    <dbReference type="NCBI Taxonomy" id="1285242"/>
    <lineage>
        <taxon>Bacteria</taxon>
        <taxon>Pseudomonadati</taxon>
        <taxon>Pseudomonadota</taxon>
        <taxon>Alphaproteobacteria</taxon>
        <taxon>Rhodospirillales</taxon>
        <taxon>Magnetospirillaceae</taxon>
        <taxon>Paramagnetospirillum</taxon>
    </lineage>
</organism>
<gene>
    <name evidence="3" type="primary">fdhD</name>
    <name evidence="4" type="ORF">A6A04_07820</name>
</gene>
<dbReference type="RefSeq" id="WP_068495558.1">
    <property type="nucleotide sequence ID" value="NZ_LWQT01000109.1"/>
</dbReference>
<dbReference type="Gene3D" id="3.10.20.10">
    <property type="match status" value="1"/>
</dbReference>
<dbReference type="PANTHER" id="PTHR30592:SF1">
    <property type="entry name" value="SULFUR CARRIER PROTEIN FDHD"/>
    <property type="match status" value="1"/>
</dbReference>
<keyword evidence="5" id="KW-1185">Reference proteome</keyword>
<comment type="function">
    <text evidence="3">Required for formate dehydrogenase (FDH) activity. Acts as a sulfur carrier protein that transfers sulfur from IscS to the molybdenum cofactor prior to its insertion into FDH.</text>
</comment>
<dbReference type="EMBL" id="LWQT01000109">
    <property type="protein sequence ID" value="OAN44721.1"/>
    <property type="molecule type" value="Genomic_DNA"/>
</dbReference>
<dbReference type="AlphaFoldDB" id="A0A178M7G7"/>
<evidence type="ECO:0000313" key="4">
    <source>
        <dbReference type="EMBL" id="OAN44721.1"/>
    </source>
</evidence>
<dbReference type="GO" id="GO:0016783">
    <property type="term" value="F:sulfurtransferase activity"/>
    <property type="evidence" value="ECO:0007669"/>
    <property type="project" value="InterPro"/>
</dbReference>
<dbReference type="GO" id="GO:0006777">
    <property type="term" value="P:Mo-molybdopterin cofactor biosynthetic process"/>
    <property type="evidence" value="ECO:0007669"/>
    <property type="project" value="UniProtKB-UniRule"/>
</dbReference>
<dbReference type="NCBIfam" id="TIGR00129">
    <property type="entry name" value="fdhD_narQ"/>
    <property type="match status" value="1"/>
</dbReference>
<evidence type="ECO:0000256" key="1">
    <source>
        <dbReference type="ARBA" id="ARBA00022490"/>
    </source>
</evidence>
<feature type="active site" description="Cysteine persulfide intermediate" evidence="3">
    <location>
        <position position="127"/>
    </location>
</feature>
<dbReference type="InterPro" id="IPR016193">
    <property type="entry name" value="Cytidine_deaminase-like"/>
</dbReference>
<dbReference type="STRING" id="1285242.A6A04_07820"/>
<keyword evidence="1 3" id="KW-0963">Cytoplasm</keyword>
<dbReference type="InterPro" id="IPR003786">
    <property type="entry name" value="FdhD"/>
</dbReference>
<proteinExistence type="inferred from homology"/>
<dbReference type="PANTHER" id="PTHR30592">
    <property type="entry name" value="FORMATE DEHYDROGENASE"/>
    <property type="match status" value="1"/>
</dbReference>
<feature type="binding site" evidence="3">
    <location>
        <begin position="266"/>
        <end position="271"/>
    </location>
    <ligand>
        <name>Mo-bis(molybdopterin guanine dinucleotide)</name>
        <dbReference type="ChEBI" id="CHEBI:60539"/>
    </ligand>
</feature>
<evidence type="ECO:0000256" key="3">
    <source>
        <dbReference type="HAMAP-Rule" id="MF_00187"/>
    </source>
</evidence>
<dbReference type="OrthoDB" id="3197277at2"/>
<dbReference type="Gene3D" id="3.40.140.10">
    <property type="entry name" value="Cytidine Deaminase, domain 2"/>
    <property type="match status" value="1"/>
</dbReference>
<dbReference type="GO" id="GO:0097163">
    <property type="term" value="F:sulfur carrier activity"/>
    <property type="evidence" value="ECO:0007669"/>
    <property type="project" value="UniProtKB-UniRule"/>
</dbReference>
<dbReference type="PIRSF" id="PIRSF015626">
    <property type="entry name" value="FdhD"/>
    <property type="match status" value="1"/>
</dbReference>
<protein>
    <recommendedName>
        <fullName evidence="3">Sulfur carrier protein FdhD</fullName>
    </recommendedName>
</protein>
<dbReference type="Pfam" id="PF02634">
    <property type="entry name" value="FdhD-NarQ"/>
    <property type="match status" value="1"/>
</dbReference>
<comment type="similarity">
    <text evidence="3">Belongs to the FdhD family.</text>
</comment>
<sequence>MSAASMDHPLAAEGHSPPATAAMAEVVVERWCAGIAEDGLDWAAAELPVSLDYNGLSHAVMLASPADLEDFALGFSLTEAIVTRPGDILDLSVSTVANGIRVEMRIPERRFHALKQRRRSLAGRTGCGLCGTESLAQVFRPMAPVRSRASLEPQAIQRGFVDLAAAQDLQRWTGATHAAGWIDAQGRMSLSREDVGRHNALDKLIGALAARGEDLGSGAVVITSRASSEMVQKAASVGIGILAAISAPTLTAIELARDLDLTLLGFARQNRHVLYAGPQRIRRGEPS</sequence>
<evidence type="ECO:0000256" key="2">
    <source>
        <dbReference type="ARBA" id="ARBA00023150"/>
    </source>
</evidence>
<keyword evidence="4" id="KW-0808">Transferase</keyword>
<dbReference type="SUPFAM" id="SSF53927">
    <property type="entry name" value="Cytidine deaminase-like"/>
    <property type="match status" value="1"/>
</dbReference>